<comment type="caution">
    <text evidence="1">The sequence shown here is derived from an EMBL/GenBank/DDBJ whole genome shotgun (WGS) entry which is preliminary data.</text>
</comment>
<dbReference type="Proteomes" id="UP000036367">
    <property type="component" value="Unassembled WGS sequence"/>
</dbReference>
<sequence>MDDGKVQSAQSVWVLFFTILGDEENSLVSAARWSDIGGNHGNPN</sequence>
<proteinExistence type="predicted"/>
<protein>
    <submittedName>
        <fullName evidence="1">Uncharacterized protein</fullName>
    </submittedName>
</protein>
<keyword evidence="2" id="KW-1185">Reference proteome</keyword>
<reference evidence="1" key="1">
    <citation type="submission" date="2015-05" db="EMBL/GenBank/DDBJ databases">
        <title>Permanent draft genome of Rhodopirellula islandicus K833.</title>
        <authorList>
            <person name="Kizina J."/>
            <person name="Richter M."/>
            <person name="Glockner F.O."/>
            <person name="Harder J."/>
        </authorList>
    </citation>
    <scope>NUCLEOTIDE SEQUENCE [LARGE SCALE GENOMIC DNA]</scope>
    <source>
        <strain evidence="1">K833</strain>
    </source>
</reference>
<dbReference type="EMBL" id="LECT01000007">
    <property type="protein sequence ID" value="KLU06950.1"/>
    <property type="molecule type" value="Genomic_DNA"/>
</dbReference>
<evidence type="ECO:0000313" key="1">
    <source>
        <dbReference type="EMBL" id="KLU06950.1"/>
    </source>
</evidence>
<gene>
    <name evidence="1" type="ORF">RISK_000751</name>
</gene>
<organism evidence="1 2">
    <name type="scientific">Rhodopirellula islandica</name>
    <dbReference type="NCBI Taxonomy" id="595434"/>
    <lineage>
        <taxon>Bacteria</taxon>
        <taxon>Pseudomonadati</taxon>
        <taxon>Planctomycetota</taxon>
        <taxon>Planctomycetia</taxon>
        <taxon>Pirellulales</taxon>
        <taxon>Pirellulaceae</taxon>
        <taxon>Rhodopirellula</taxon>
    </lineage>
</organism>
<name>A0A0J1BK98_RHOIS</name>
<dbReference type="STRING" id="595434.RISK_000751"/>
<evidence type="ECO:0000313" key="2">
    <source>
        <dbReference type="Proteomes" id="UP000036367"/>
    </source>
</evidence>
<accession>A0A0J1BK98</accession>
<dbReference type="AlphaFoldDB" id="A0A0J1BK98"/>
<dbReference type="PATRIC" id="fig|595434.4.peg.729"/>